<dbReference type="AlphaFoldDB" id="A0A853BLN6"/>
<organism evidence="1 2">
    <name type="scientific">Streptomonospora nanhaiensis</name>
    <dbReference type="NCBI Taxonomy" id="1323731"/>
    <lineage>
        <taxon>Bacteria</taxon>
        <taxon>Bacillati</taxon>
        <taxon>Actinomycetota</taxon>
        <taxon>Actinomycetes</taxon>
        <taxon>Streptosporangiales</taxon>
        <taxon>Nocardiopsidaceae</taxon>
        <taxon>Streptomonospora</taxon>
    </lineage>
</organism>
<dbReference type="EMBL" id="JACCFO010000001">
    <property type="protein sequence ID" value="NYI95900.1"/>
    <property type="molecule type" value="Genomic_DNA"/>
</dbReference>
<sequence>MAQRPKPPRLRIVKVRLSGHPDDVAAVADRIAQEFTASTPSPAYPNRHDPGIVRVYLEVDPR</sequence>
<gene>
    <name evidence="1" type="ORF">HNR12_002177</name>
</gene>
<accession>A0A853BLN6</accession>
<comment type="caution">
    <text evidence="1">The sequence shown here is derived from an EMBL/GenBank/DDBJ whole genome shotgun (WGS) entry which is preliminary data.</text>
</comment>
<name>A0A853BLN6_9ACTN</name>
<evidence type="ECO:0000313" key="2">
    <source>
        <dbReference type="Proteomes" id="UP000575985"/>
    </source>
</evidence>
<keyword evidence="2" id="KW-1185">Reference proteome</keyword>
<evidence type="ECO:0000313" key="1">
    <source>
        <dbReference type="EMBL" id="NYI95900.1"/>
    </source>
</evidence>
<dbReference type="RefSeq" id="WP_179767352.1">
    <property type="nucleotide sequence ID" value="NZ_JACCFO010000001.1"/>
</dbReference>
<reference evidence="1 2" key="1">
    <citation type="submission" date="2020-07" db="EMBL/GenBank/DDBJ databases">
        <title>Sequencing the genomes of 1000 actinobacteria strains.</title>
        <authorList>
            <person name="Klenk H.-P."/>
        </authorList>
    </citation>
    <scope>NUCLEOTIDE SEQUENCE [LARGE SCALE GENOMIC DNA]</scope>
    <source>
        <strain evidence="1 2">DSM 45927</strain>
    </source>
</reference>
<dbReference type="Proteomes" id="UP000575985">
    <property type="component" value="Unassembled WGS sequence"/>
</dbReference>
<protein>
    <submittedName>
        <fullName evidence="1">Uncharacterized protein (DUF1800 family)</fullName>
    </submittedName>
</protein>
<proteinExistence type="predicted"/>